<dbReference type="AlphaFoldDB" id="A0A432YUQ3"/>
<dbReference type="PROSITE" id="PS50887">
    <property type="entry name" value="GGDEF"/>
    <property type="match status" value="1"/>
</dbReference>
<dbReference type="CDD" id="cd01949">
    <property type="entry name" value="GGDEF"/>
    <property type="match status" value="1"/>
</dbReference>
<keyword evidence="7" id="KW-1185">Reference proteome</keyword>
<dbReference type="RefSeq" id="WP_126782869.1">
    <property type="nucleotide sequence ID" value="NZ_PIQC01000008.1"/>
</dbReference>
<keyword evidence="4" id="KW-1133">Transmembrane helix</keyword>
<dbReference type="EMBL" id="PIQC01000008">
    <property type="protein sequence ID" value="RUO67042.1"/>
    <property type="molecule type" value="Genomic_DNA"/>
</dbReference>
<dbReference type="InterPro" id="IPR043128">
    <property type="entry name" value="Rev_trsase/Diguanyl_cyclase"/>
</dbReference>
<dbReference type="GO" id="GO:0043709">
    <property type="term" value="P:cell adhesion involved in single-species biofilm formation"/>
    <property type="evidence" value="ECO:0007669"/>
    <property type="project" value="TreeGrafter"/>
</dbReference>
<dbReference type="GO" id="GO:0005886">
    <property type="term" value="C:plasma membrane"/>
    <property type="evidence" value="ECO:0007669"/>
    <property type="project" value="TreeGrafter"/>
</dbReference>
<protein>
    <recommendedName>
        <fullName evidence="1">diguanylate cyclase</fullName>
        <ecNumber evidence="1">2.7.7.65</ecNumber>
    </recommendedName>
</protein>
<accession>A0A432YUQ3</accession>
<evidence type="ECO:0000313" key="7">
    <source>
        <dbReference type="Proteomes" id="UP000288058"/>
    </source>
</evidence>
<dbReference type="Proteomes" id="UP000288058">
    <property type="component" value="Unassembled WGS sequence"/>
</dbReference>
<dbReference type="PANTHER" id="PTHR45138">
    <property type="entry name" value="REGULATORY COMPONENTS OF SENSORY TRANSDUCTION SYSTEM"/>
    <property type="match status" value="1"/>
</dbReference>
<dbReference type="SUPFAM" id="SSF55073">
    <property type="entry name" value="Nucleotide cyclase"/>
    <property type="match status" value="1"/>
</dbReference>
<feature type="domain" description="GGDEF" evidence="5">
    <location>
        <begin position="250"/>
        <end position="398"/>
    </location>
</feature>
<dbReference type="InterPro" id="IPR050469">
    <property type="entry name" value="Diguanylate_Cyclase"/>
</dbReference>
<comment type="catalytic activity">
    <reaction evidence="2">
        <text>2 GTP = 3',3'-c-di-GMP + 2 diphosphate</text>
        <dbReference type="Rhea" id="RHEA:24898"/>
        <dbReference type="ChEBI" id="CHEBI:33019"/>
        <dbReference type="ChEBI" id="CHEBI:37565"/>
        <dbReference type="ChEBI" id="CHEBI:58805"/>
        <dbReference type="EC" id="2.7.7.65"/>
    </reaction>
</comment>
<dbReference type="GO" id="GO:1902201">
    <property type="term" value="P:negative regulation of bacterial-type flagellum-dependent cell motility"/>
    <property type="evidence" value="ECO:0007669"/>
    <property type="project" value="TreeGrafter"/>
</dbReference>
<keyword evidence="4" id="KW-0472">Membrane</keyword>
<dbReference type="Pfam" id="PF00990">
    <property type="entry name" value="GGDEF"/>
    <property type="match status" value="1"/>
</dbReference>
<evidence type="ECO:0000256" key="1">
    <source>
        <dbReference type="ARBA" id="ARBA00012528"/>
    </source>
</evidence>
<dbReference type="InterPro" id="IPR000160">
    <property type="entry name" value="GGDEF_dom"/>
</dbReference>
<feature type="transmembrane region" description="Helical" evidence="4">
    <location>
        <begin position="53"/>
        <end position="71"/>
    </location>
</feature>
<dbReference type="NCBIfam" id="TIGR00254">
    <property type="entry name" value="GGDEF"/>
    <property type="match status" value="1"/>
</dbReference>
<evidence type="ECO:0000256" key="3">
    <source>
        <dbReference type="SAM" id="MobiDB-lite"/>
    </source>
</evidence>
<dbReference type="OrthoDB" id="9812260at2"/>
<dbReference type="SMART" id="SM00267">
    <property type="entry name" value="GGDEF"/>
    <property type="match status" value="1"/>
</dbReference>
<evidence type="ECO:0000313" key="6">
    <source>
        <dbReference type="EMBL" id="RUO67042.1"/>
    </source>
</evidence>
<sequence length="398" mass="44605">MAIFAALPAIIWALVVWWFPSWLQPMPLPVPGAVSAALGLVFLIAAFFRQWHWFYWCAWIGGIYATIQLGLQQPLAQKEVSQLYEALPVWLSLSGLLLAFVKKPLLLTARGVLAFVTIGILPLLLLLPAVADVFVLLSPVGILTLPNWKESSFPVGLLLWTLAMGGVWATYLFYKATSAFAWSQWAAWLAMMIFLLVVQHQQASTWAALAAASGLLLALADQMLKLAYIDELTELPQRRALMSQLQHLRKRSAVCMLDVDHFKKFNDRYGHEVGDQVLRLLGSILKSHRGFKAYRYGGEEFTLVFFHSDEAKLKDVLESVRSEVANYPLKLREPSRPKSKSKGKEERGKKDETKTVKVTVSLGATIRKPDDTADSILKRADENLYAAKKAGRNRVLVK</sequence>
<feature type="transmembrane region" description="Helical" evidence="4">
    <location>
        <begin position="157"/>
        <end position="174"/>
    </location>
</feature>
<comment type="caution">
    <text evidence="6">The sequence shown here is derived from an EMBL/GenBank/DDBJ whole genome shotgun (WGS) entry which is preliminary data.</text>
</comment>
<keyword evidence="4" id="KW-0812">Transmembrane</keyword>
<name>A0A432YUQ3_9GAMM</name>
<feature type="transmembrane region" description="Helical" evidence="4">
    <location>
        <begin position="83"/>
        <end position="101"/>
    </location>
</feature>
<dbReference type="InterPro" id="IPR029787">
    <property type="entry name" value="Nucleotide_cyclase"/>
</dbReference>
<dbReference type="Gene3D" id="3.30.70.270">
    <property type="match status" value="1"/>
</dbReference>
<feature type="transmembrane region" description="Helical" evidence="4">
    <location>
        <begin position="5"/>
        <end position="23"/>
    </location>
</feature>
<feature type="region of interest" description="Disordered" evidence="3">
    <location>
        <begin position="330"/>
        <end position="354"/>
    </location>
</feature>
<dbReference type="GO" id="GO:0052621">
    <property type="term" value="F:diguanylate cyclase activity"/>
    <property type="evidence" value="ECO:0007669"/>
    <property type="project" value="UniProtKB-EC"/>
</dbReference>
<feature type="transmembrane region" description="Helical" evidence="4">
    <location>
        <begin position="113"/>
        <end position="137"/>
    </location>
</feature>
<evidence type="ECO:0000256" key="4">
    <source>
        <dbReference type="SAM" id="Phobius"/>
    </source>
</evidence>
<dbReference type="PANTHER" id="PTHR45138:SF9">
    <property type="entry name" value="DIGUANYLATE CYCLASE DGCM-RELATED"/>
    <property type="match status" value="1"/>
</dbReference>
<proteinExistence type="predicted"/>
<organism evidence="6 7">
    <name type="scientific">Idiomarina ramblicola</name>
    <dbReference type="NCBI Taxonomy" id="263724"/>
    <lineage>
        <taxon>Bacteria</taxon>
        <taxon>Pseudomonadati</taxon>
        <taxon>Pseudomonadota</taxon>
        <taxon>Gammaproteobacteria</taxon>
        <taxon>Alteromonadales</taxon>
        <taxon>Idiomarinaceae</taxon>
        <taxon>Idiomarina</taxon>
    </lineage>
</organism>
<feature type="transmembrane region" description="Helical" evidence="4">
    <location>
        <begin position="29"/>
        <end position="48"/>
    </location>
</feature>
<feature type="transmembrane region" description="Helical" evidence="4">
    <location>
        <begin position="203"/>
        <end position="220"/>
    </location>
</feature>
<dbReference type="EC" id="2.7.7.65" evidence="1"/>
<evidence type="ECO:0000259" key="5">
    <source>
        <dbReference type="PROSITE" id="PS50887"/>
    </source>
</evidence>
<reference evidence="7" key="1">
    <citation type="journal article" date="2018" name="Front. Microbiol.">
        <title>Genome-Based Analysis Reveals the Taxonomy and Diversity of the Family Idiomarinaceae.</title>
        <authorList>
            <person name="Liu Y."/>
            <person name="Lai Q."/>
            <person name="Shao Z."/>
        </authorList>
    </citation>
    <scope>NUCLEOTIDE SEQUENCE [LARGE SCALE GENOMIC DNA]</scope>
    <source>
        <strain evidence="7">R22</strain>
    </source>
</reference>
<evidence type="ECO:0000256" key="2">
    <source>
        <dbReference type="ARBA" id="ARBA00034247"/>
    </source>
</evidence>
<gene>
    <name evidence="6" type="ORF">CWI78_11065</name>
</gene>
<feature type="transmembrane region" description="Helical" evidence="4">
    <location>
        <begin position="179"/>
        <end position="197"/>
    </location>
</feature>